<evidence type="ECO:0000313" key="3">
    <source>
        <dbReference type="EMBL" id="TVU40271.1"/>
    </source>
</evidence>
<evidence type="ECO:0000256" key="2">
    <source>
        <dbReference type="SAM" id="SignalP"/>
    </source>
</evidence>
<evidence type="ECO:0000313" key="4">
    <source>
        <dbReference type="Proteomes" id="UP000324897"/>
    </source>
</evidence>
<evidence type="ECO:0008006" key="5">
    <source>
        <dbReference type="Google" id="ProtNLM"/>
    </source>
</evidence>
<sequence length="285" mass="31178">MKRLVLAVLLFSLLAGADARQGAQSCRAERLAARIAVFCAAGMASRPCCDAVLAPVGRPCLCQVAAQPLLASVNMSSARIGELQASCSGGLRVHHPMPQACHLQAVDIKSCLCNVINERNLITSEFSTSQILLMYNECGGIRRLNDDLRNEEVEKGDSDSCRSLPNGWLLQNLRANIATLVIVVAIFVLVTAAVGWLAYKFLMLRQLMNAQRLDMAANIREYVLSATRELNILGPRRAALPPLEDRQNTSHAAMFRSLSLPTIGWRRTHTQADRDRPASSKVLNC</sequence>
<dbReference type="EMBL" id="RWGY01000007">
    <property type="protein sequence ID" value="TVU40271.1"/>
    <property type="molecule type" value="Genomic_DNA"/>
</dbReference>
<dbReference type="Proteomes" id="UP000324897">
    <property type="component" value="Chromosome 4"/>
</dbReference>
<feature type="chain" id="PRO_5023926727" description="Bifunctional inhibitor/plant lipid transfer protein/seed storage helical domain-containing protein" evidence="2">
    <location>
        <begin position="20"/>
        <end position="285"/>
    </location>
</feature>
<protein>
    <recommendedName>
        <fullName evidence="5">Bifunctional inhibitor/plant lipid transfer protein/seed storage helical domain-containing protein</fullName>
    </recommendedName>
</protein>
<keyword evidence="4" id="KW-1185">Reference proteome</keyword>
<name>A0A5J9VXA1_9POAL</name>
<accession>A0A5J9VXA1</accession>
<keyword evidence="1" id="KW-0472">Membrane</keyword>
<feature type="non-terminal residue" evidence="3">
    <location>
        <position position="1"/>
    </location>
</feature>
<keyword evidence="1" id="KW-0812">Transmembrane</keyword>
<feature type="signal peptide" evidence="2">
    <location>
        <begin position="1"/>
        <end position="19"/>
    </location>
</feature>
<evidence type="ECO:0000256" key="1">
    <source>
        <dbReference type="SAM" id="Phobius"/>
    </source>
</evidence>
<organism evidence="3 4">
    <name type="scientific">Eragrostis curvula</name>
    <name type="common">weeping love grass</name>
    <dbReference type="NCBI Taxonomy" id="38414"/>
    <lineage>
        <taxon>Eukaryota</taxon>
        <taxon>Viridiplantae</taxon>
        <taxon>Streptophyta</taxon>
        <taxon>Embryophyta</taxon>
        <taxon>Tracheophyta</taxon>
        <taxon>Spermatophyta</taxon>
        <taxon>Magnoliopsida</taxon>
        <taxon>Liliopsida</taxon>
        <taxon>Poales</taxon>
        <taxon>Poaceae</taxon>
        <taxon>PACMAD clade</taxon>
        <taxon>Chloridoideae</taxon>
        <taxon>Eragrostideae</taxon>
        <taxon>Eragrostidinae</taxon>
        <taxon>Eragrostis</taxon>
    </lineage>
</organism>
<proteinExistence type="predicted"/>
<keyword evidence="2" id="KW-0732">Signal</keyword>
<feature type="transmembrane region" description="Helical" evidence="1">
    <location>
        <begin position="177"/>
        <end position="199"/>
    </location>
</feature>
<reference evidence="3 4" key="1">
    <citation type="journal article" date="2019" name="Sci. Rep.">
        <title>A high-quality genome of Eragrostis curvula grass provides insights into Poaceae evolution and supports new strategies to enhance forage quality.</title>
        <authorList>
            <person name="Carballo J."/>
            <person name="Santos B.A.C.M."/>
            <person name="Zappacosta D."/>
            <person name="Garbus I."/>
            <person name="Selva J.P."/>
            <person name="Gallo C.A."/>
            <person name="Diaz A."/>
            <person name="Albertini E."/>
            <person name="Caccamo M."/>
            <person name="Echenique V."/>
        </authorList>
    </citation>
    <scope>NUCLEOTIDE SEQUENCE [LARGE SCALE GENOMIC DNA]</scope>
    <source>
        <strain evidence="4">cv. Victoria</strain>
        <tissue evidence="3">Leaf</tissue>
    </source>
</reference>
<keyword evidence="1" id="KW-1133">Transmembrane helix</keyword>
<dbReference type="Gramene" id="TVU40271">
    <property type="protein sequence ID" value="TVU40271"/>
    <property type="gene ID" value="EJB05_13727"/>
</dbReference>
<gene>
    <name evidence="3" type="ORF">EJB05_13727</name>
</gene>
<comment type="caution">
    <text evidence="3">The sequence shown here is derived from an EMBL/GenBank/DDBJ whole genome shotgun (WGS) entry which is preliminary data.</text>
</comment>
<dbReference type="AlphaFoldDB" id="A0A5J9VXA1"/>